<dbReference type="KEGG" id="vg:63742977"/>
<dbReference type="Proteomes" id="UP000516653">
    <property type="component" value="Segment"/>
</dbReference>
<evidence type="ECO:0000313" key="1">
    <source>
        <dbReference type="EMBL" id="QOC55749.1"/>
    </source>
</evidence>
<protein>
    <recommendedName>
        <fullName evidence="3">DUF2786 domain-containing protein</fullName>
    </recommendedName>
</protein>
<organism evidence="1 2">
    <name type="scientific">Gordonia phage Archimedes</name>
    <dbReference type="NCBI Taxonomy" id="2759389"/>
    <lineage>
        <taxon>Viruses</taxon>
        <taxon>Duplodnaviria</taxon>
        <taxon>Heunggongvirae</taxon>
        <taxon>Uroviricota</taxon>
        <taxon>Caudoviricetes</taxon>
        <taxon>Archimedesvirus</taxon>
        <taxon>Archimedesvirus archimedes</taxon>
    </lineage>
</organism>
<dbReference type="EMBL" id="MT771339">
    <property type="protein sequence ID" value="QOC55749.1"/>
    <property type="molecule type" value="Genomic_DNA"/>
</dbReference>
<evidence type="ECO:0008006" key="3">
    <source>
        <dbReference type="Google" id="ProtNLM"/>
    </source>
</evidence>
<accession>A0A7L7SSQ3</accession>
<sequence>MSKTDDRRMDKLAAILKQANDVAGTPEELVFREKFAALAAKWGIDSERVIRFVETNDPFAGMGDADHRHLYMQGKYRSMQSALIGSIAQALHSYAVQSGAYRVTLVGMPDHLDRIEALFGLIKDDMLDSAEREGREWRRIYEPGRLRVWRKSYMIGYITRTVEKLVQAEADAAREAGAIVLYKTDEERAKDKMLEVFPDVTIEQKPIGGGLDEIGFMQGAARAEDAGLV</sequence>
<proteinExistence type="predicted"/>
<evidence type="ECO:0000313" key="2">
    <source>
        <dbReference type="Proteomes" id="UP000516653"/>
    </source>
</evidence>
<keyword evidence="2" id="KW-1185">Reference proteome</keyword>
<gene>
    <name evidence="1" type="primary">49</name>
    <name evidence="1" type="ORF">SEA_ARCHIMEDES_49</name>
</gene>
<reference evidence="1 2" key="1">
    <citation type="submission" date="2020-07" db="EMBL/GenBank/DDBJ databases">
        <authorList>
            <person name="Buterbaugh K.M."/>
            <person name="Dean A.J."/>
            <person name="Durmis N.D."/>
            <person name="Gonzalez I.M."/>
            <person name="Kowalski E.M."/>
            <person name="Mundorff O.G."/>
            <person name="Vimal D."/>
            <person name="Chamarti P.R."/>
            <person name="Xu J."/>
            <person name="Butela K.A."/>
            <person name="Garlena R.A."/>
            <person name="Russell D.A."/>
            <person name="Pope W.H."/>
            <person name="Jacobs-Sera D."/>
            <person name="Hatfull G.F."/>
        </authorList>
    </citation>
    <scope>NUCLEOTIDE SEQUENCE [LARGE SCALE GENOMIC DNA]</scope>
</reference>
<dbReference type="RefSeq" id="YP_010049658.1">
    <property type="nucleotide sequence ID" value="NC_054392.1"/>
</dbReference>
<dbReference type="GeneID" id="63742977"/>
<name>A0A7L7SSQ3_9CAUD</name>